<name>A0ABR9QNZ7_9BACI</name>
<gene>
    <name evidence="9" type="ORF">IMZ08_19060</name>
</gene>
<dbReference type="EC" id="2.3.1.51" evidence="7"/>
<evidence type="ECO:0000256" key="7">
    <source>
        <dbReference type="RuleBase" id="RU361267"/>
    </source>
</evidence>
<comment type="pathway">
    <text evidence="1">Lipid metabolism.</text>
</comment>
<evidence type="ECO:0000313" key="10">
    <source>
        <dbReference type="Proteomes" id="UP001516662"/>
    </source>
</evidence>
<organism evidence="9 10">
    <name type="scientific">Litchfieldia luteola</name>
    <dbReference type="NCBI Taxonomy" id="682179"/>
    <lineage>
        <taxon>Bacteria</taxon>
        <taxon>Bacillati</taxon>
        <taxon>Bacillota</taxon>
        <taxon>Bacilli</taxon>
        <taxon>Bacillales</taxon>
        <taxon>Bacillaceae</taxon>
        <taxon>Litchfieldia</taxon>
    </lineage>
</organism>
<dbReference type="Pfam" id="PF01553">
    <property type="entry name" value="Acyltransferase"/>
    <property type="match status" value="1"/>
</dbReference>
<keyword evidence="10" id="KW-1185">Reference proteome</keyword>
<keyword evidence="7" id="KW-1208">Phospholipid metabolism</keyword>
<evidence type="ECO:0000256" key="5">
    <source>
        <dbReference type="ARBA" id="ARBA00023098"/>
    </source>
</evidence>
<evidence type="ECO:0000256" key="2">
    <source>
        <dbReference type="ARBA" id="ARBA00008655"/>
    </source>
</evidence>
<evidence type="ECO:0000259" key="8">
    <source>
        <dbReference type="SMART" id="SM00563"/>
    </source>
</evidence>
<keyword evidence="6 7" id="KW-0012">Acyltransferase</keyword>
<dbReference type="SUPFAM" id="SSF69593">
    <property type="entry name" value="Glycerol-3-phosphate (1)-acyltransferase"/>
    <property type="match status" value="1"/>
</dbReference>
<sequence length="236" mass="26629">MLRTIFWFLYFFGFLLYSIPTLNRVKKLDLTLNVQERDKIIHQLPQHWAKRLVEITSSQVQVNGTENLPDGPVLFVSNHQGNFDIPVLLGYVNKPMGFISKVEVQKIPIVPRWMEVMNCVFINRKDRRQAILSIKEGAEKLKKGHSLVIFPEGTRSKGGEVAEFKAGSLRLATDSGVPIVPIAINGTYKIMEHGGLFMKPSNVEVSILPPIVGTENRNVKELAKELQTLISKKITP</sequence>
<keyword evidence="4 7" id="KW-0808">Transferase</keyword>
<keyword evidence="7" id="KW-0594">Phospholipid biosynthesis</keyword>
<accession>A0ABR9QNZ7</accession>
<comment type="domain">
    <text evidence="7">The HXXXXD motif is essential for acyltransferase activity and may constitute the binding site for the phosphate moiety of the glycerol-3-phosphate.</text>
</comment>
<protein>
    <recommendedName>
        <fullName evidence="7">1-acyl-sn-glycerol-3-phosphate acyltransferase</fullName>
        <ecNumber evidence="7">2.3.1.51</ecNumber>
    </recommendedName>
</protein>
<dbReference type="Proteomes" id="UP001516662">
    <property type="component" value="Unassembled WGS sequence"/>
</dbReference>
<dbReference type="InterPro" id="IPR004552">
    <property type="entry name" value="AGP_acyltrans"/>
</dbReference>
<comment type="similarity">
    <text evidence="2 7">Belongs to the 1-acyl-sn-glycerol-3-phosphate acyltransferase family.</text>
</comment>
<comment type="catalytic activity">
    <reaction evidence="7">
        <text>a 1-acyl-sn-glycero-3-phosphate + an acyl-CoA = a 1,2-diacyl-sn-glycero-3-phosphate + CoA</text>
        <dbReference type="Rhea" id="RHEA:19709"/>
        <dbReference type="ChEBI" id="CHEBI:57287"/>
        <dbReference type="ChEBI" id="CHEBI:57970"/>
        <dbReference type="ChEBI" id="CHEBI:58342"/>
        <dbReference type="ChEBI" id="CHEBI:58608"/>
        <dbReference type="EC" id="2.3.1.51"/>
    </reaction>
</comment>
<dbReference type="PANTHER" id="PTHR10434">
    <property type="entry name" value="1-ACYL-SN-GLYCEROL-3-PHOSPHATE ACYLTRANSFERASE"/>
    <property type="match status" value="1"/>
</dbReference>
<evidence type="ECO:0000256" key="3">
    <source>
        <dbReference type="ARBA" id="ARBA00022516"/>
    </source>
</evidence>
<evidence type="ECO:0000256" key="1">
    <source>
        <dbReference type="ARBA" id="ARBA00005189"/>
    </source>
</evidence>
<evidence type="ECO:0000256" key="6">
    <source>
        <dbReference type="ARBA" id="ARBA00023315"/>
    </source>
</evidence>
<proteinExistence type="inferred from homology"/>
<dbReference type="PANTHER" id="PTHR10434:SF64">
    <property type="entry name" value="1-ACYL-SN-GLYCEROL-3-PHOSPHATE ACYLTRANSFERASE-RELATED"/>
    <property type="match status" value="1"/>
</dbReference>
<evidence type="ECO:0000256" key="4">
    <source>
        <dbReference type="ARBA" id="ARBA00022679"/>
    </source>
</evidence>
<dbReference type="NCBIfam" id="TIGR00530">
    <property type="entry name" value="AGP_acyltrn"/>
    <property type="match status" value="1"/>
</dbReference>
<evidence type="ECO:0000313" key="9">
    <source>
        <dbReference type="EMBL" id="MBE4910141.1"/>
    </source>
</evidence>
<feature type="domain" description="Phospholipid/glycerol acyltransferase" evidence="8">
    <location>
        <begin position="73"/>
        <end position="187"/>
    </location>
</feature>
<dbReference type="EMBL" id="JADCLJ010000024">
    <property type="protein sequence ID" value="MBE4910141.1"/>
    <property type="molecule type" value="Genomic_DNA"/>
</dbReference>
<dbReference type="CDD" id="cd07989">
    <property type="entry name" value="LPLAT_AGPAT-like"/>
    <property type="match status" value="1"/>
</dbReference>
<keyword evidence="5 7" id="KW-0443">Lipid metabolism</keyword>
<reference evidence="9 10" key="1">
    <citation type="submission" date="2020-10" db="EMBL/GenBank/DDBJ databases">
        <title>Bacillus sp. HD4P25, an endophyte from a halophyte.</title>
        <authorList>
            <person name="Sun J.-Q."/>
        </authorList>
    </citation>
    <scope>NUCLEOTIDE SEQUENCE [LARGE SCALE GENOMIC DNA]</scope>
    <source>
        <strain evidence="9 10">YIM 93174</strain>
    </source>
</reference>
<dbReference type="GO" id="GO:0016746">
    <property type="term" value="F:acyltransferase activity"/>
    <property type="evidence" value="ECO:0007669"/>
    <property type="project" value="UniProtKB-KW"/>
</dbReference>
<dbReference type="InterPro" id="IPR002123">
    <property type="entry name" value="Plipid/glycerol_acylTrfase"/>
</dbReference>
<keyword evidence="3 7" id="KW-0444">Lipid biosynthesis</keyword>
<comment type="caution">
    <text evidence="9">The sequence shown here is derived from an EMBL/GenBank/DDBJ whole genome shotgun (WGS) entry which is preliminary data.</text>
</comment>
<dbReference type="RefSeq" id="WP_193539394.1">
    <property type="nucleotide sequence ID" value="NZ_JADCLJ010000024.1"/>
</dbReference>
<dbReference type="SMART" id="SM00563">
    <property type="entry name" value="PlsC"/>
    <property type="match status" value="1"/>
</dbReference>